<evidence type="ECO:0000256" key="3">
    <source>
        <dbReference type="ARBA" id="ARBA00022840"/>
    </source>
</evidence>
<evidence type="ECO:0000259" key="4">
    <source>
        <dbReference type="PROSITE" id="PS50893"/>
    </source>
</evidence>
<dbReference type="SMART" id="SM00382">
    <property type="entry name" value="AAA"/>
    <property type="match status" value="1"/>
</dbReference>
<dbReference type="InterPro" id="IPR047641">
    <property type="entry name" value="ABC_transpr_MalK/UgpC-like"/>
</dbReference>
<dbReference type="InterPro" id="IPR008995">
    <property type="entry name" value="Mo/tungstate-bd_C_term_dom"/>
</dbReference>
<dbReference type="Pfam" id="PF00005">
    <property type="entry name" value="ABC_tran"/>
    <property type="match status" value="1"/>
</dbReference>
<sequence length="413" mass="46205">MPRRYPVLLRSLPGLVPDAPSGRRAVGELPALAGPPRRTVAVRRKHQLPNGRALTAMLSLQNISKRFDGKPALSALSLDIHEGEFVVLVGPSGCGKSTLLRLLAGLEPVSEGQIWLHDENITATTPRDRNFAMIFQNYALFPHLSVRDNITFGMKVRKEEKSSWQPRVDKVAQMLQLEALLDCKPAKLSGGQRQRVAMARAIVRNPRLFLMDEPLCNLDARLRSEVRDSIMALHQQLKTSTIYVTHDQTEAMSMADRIVVMNGGHVQQVGHPEYLYANPANLFVAGFIGSPAMNLLSLPCANGEVLLGEQRHPLPPRHRDQTRVWLGVRPEHITDHVEEDHLRLPATVLQRELMGADYLLHVSTPIGTLRFSRRNRGKVPEKDESLPIGFSPADVHLFHAETQHNLQMETDHV</sequence>
<protein>
    <submittedName>
        <fullName evidence="5">UgpC</fullName>
    </submittedName>
</protein>
<dbReference type="InterPro" id="IPR027417">
    <property type="entry name" value="P-loop_NTPase"/>
</dbReference>
<dbReference type="Gene3D" id="3.40.50.300">
    <property type="entry name" value="P-loop containing nucleotide triphosphate hydrolases"/>
    <property type="match status" value="1"/>
</dbReference>
<dbReference type="InterPro" id="IPR003439">
    <property type="entry name" value="ABC_transporter-like_ATP-bd"/>
</dbReference>
<dbReference type="PANTHER" id="PTHR43875:SF1">
    <property type="entry name" value="OSMOPROTECTIVE COMPOUNDS UPTAKE ATP-BINDING PROTEIN GGTA"/>
    <property type="match status" value="1"/>
</dbReference>
<dbReference type="InterPro" id="IPR017871">
    <property type="entry name" value="ABC_transporter-like_CS"/>
</dbReference>
<dbReference type="FunFam" id="3.40.50.300:FF:000042">
    <property type="entry name" value="Maltose/maltodextrin ABC transporter, ATP-binding protein"/>
    <property type="match status" value="1"/>
</dbReference>
<dbReference type="CDD" id="cd03301">
    <property type="entry name" value="ABC_MalK_N"/>
    <property type="match status" value="1"/>
</dbReference>
<keyword evidence="3" id="KW-0067">ATP-binding</keyword>
<dbReference type="PROSITE" id="PS50893">
    <property type="entry name" value="ABC_TRANSPORTER_2"/>
    <property type="match status" value="1"/>
</dbReference>
<dbReference type="GO" id="GO:0016887">
    <property type="term" value="F:ATP hydrolysis activity"/>
    <property type="evidence" value="ECO:0007669"/>
    <property type="project" value="InterPro"/>
</dbReference>
<dbReference type="GO" id="GO:0055052">
    <property type="term" value="C:ATP-binding cassette (ABC) transporter complex, substrate-binding subunit-containing"/>
    <property type="evidence" value="ECO:0007669"/>
    <property type="project" value="TreeGrafter"/>
</dbReference>
<dbReference type="Pfam" id="PF08402">
    <property type="entry name" value="TOBE_2"/>
    <property type="match status" value="1"/>
</dbReference>
<dbReference type="Gene3D" id="2.40.50.140">
    <property type="entry name" value="Nucleic acid-binding proteins"/>
    <property type="match status" value="1"/>
</dbReference>
<evidence type="ECO:0000313" key="5">
    <source>
        <dbReference type="EMBL" id="ADL14089.1"/>
    </source>
</evidence>
<geneLocation type="plasmid" evidence="5">
    <name>pEC_L8</name>
</geneLocation>
<dbReference type="Gene3D" id="2.40.50.100">
    <property type="match status" value="1"/>
</dbReference>
<dbReference type="InterPro" id="IPR012340">
    <property type="entry name" value="NA-bd_OB-fold"/>
</dbReference>
<keyword evidence="2" id="KW-0547">Nucleotide-binding</keyword>
<dbReference type="PROSITE" id="PS00211">
    <property type="entry name" value="ABC_TRANSPORTER_1"/>
    <property type="match status" value="1"/>
</dbReference>
<name>D9Z5D9_ECOLX</name>
<dbReference type="PANTHER" id="PTHR43875">
    <property type="entry name" value="MALTODEXTRIN IMPORT ATP-BINDING PROTEIN MSMX"/>
    <property type="match status" value="1"/>
</dbReference>
<evidence type="ECO:0000256" key="2">
    <source>
        <dbReference type="ARBA" id="ARBA00022741"/>
    </source>
</evidence>
<dbReference type="SUPFAM" id="SSF50331">
    <property type="entry name" value="MOP-like"/>
    <property type="match status" value="1"/>
</dbReference>
<keyword evidence="1" id="KW-0813">Transport</keyword>
<organism evidence="5">
    <name type="scientific">Escherichia coli</name>
    <dbReference type="NCBI Taxonomy" id="562"/>
    <lineage>
        <taxon>Bacteria</taxon>
        <taxon>Pseudomonadati</taxon>
        <taxon>Pseudomonadota</taxon>
        <taxon>Gammaproteobacteria</taxon>
        <taxon>Enterobacterales</taxon>
        <taxon>Enterobacteriaceae</taxon>
        <taxon>Escherichia</taxon>
    </lineage>
</organism>
<dbReference type="GO" id="GO:0005524">
    <property type="term" value="F:ATP binding"/>
    <property type="evidence" value="ECO:0007669"/>
    <property type="project" value="UniProtKB-KW"/>
</dbReference>
<dbReference type="InterPro" id="IPR013611">
    <property type="entry name" value="Transp-assoc_OB_typ2"/>
</dbReference>
<reference evidence="5" key="1">
    <citation type="journal article" date="2010" name="PLoS ONE">
        <title>Complete nucleotide sequence of CTX-M-15-plasmids from clinical Escherichia coli isolates: insertional events of transposons and insertion sequences.</title>
        <authorList>
            <person name="Smet A."/>
            <person name="Van Nieuwerburgh F."/>
            <person name="Vandekerckhove T.T."/>
            <person name="Martel A."/>
            <person name="Deforce D."/>
            <person name="Butaye P."/>
            <person name="Haesebrouck F."/>
        </authorList>
    </citation>
    <scope>NUCLEOTIDE SEQUENCE</scope>
    <source>
        <strain evidence="5">L8</strain>
        <plasmid evidence="5">pEC_L8</plasmid>
    </source>
</reference>
<feature type="domain" description="ABC transporter" evidence="4">
    <location>
        <begin position="58"/>
        <end position="288"/>
    </location>
</feature>
<accession>D9Z5D9</accession>
<dbReference type="GO" id="GO:0008643">
    <property type="term" value="P:carbohydrate transport"/>
    <property type="evidence" value="ECO:0007669"/>
    <property type="project" value="InterPro"/>
</dbReference>
<dbReference type="SUPFAM" id="SSF52540">
    <property type="entry name" value="P-loop containing nucleoside triphosphate hydrolases"/>
    <property type="match status" value="1"/>
</dbReference>
<keyword evidence="5" id="KW-0614">Plasmid</keyword>
<dbReference type="EMBL" id="GU371928">
    <property type="protein sequence ID" value="ADL14089.1"/>
    <property type="molecule type" value="Genomic_DNA"/>
</dbReference>
<dbReference type="GO" id="GO:0140359">
    <property type="term" value="F:ABC-type transporter activity"/>
    <property type="evidence" value="ECO:0007669"/>
    <property type="project" value="InterPro"/>
</dbReference>
<evidence type="ECO:0000256" key="1">
    <source>
        <dbReference type="ARBA" id="ARBA00022448"/>
    </source>
</evidence>
<gene>
    <name evidence="5" type="primary">ugpC</name>
</gene>
<dbReference type="InterPro" id="IPR003593">
    <property type="entry name" value="AAA+_ATPase"/>
</dbReference>
<proteinExistence type="predicted"/>
<dbReference type="AlphaFoldDB" id="D9Z5D9"/>
<dbReference type="InterPro" id="IPR015855">
    <property type="entry name" value="ABC_transpr_MalK-like"/>
</dbReference>